<dbReference type="GO" id="GO:0016020">
    <property type="term" value="C:membrane"/>
    <property type="evidence" value="ECO:0007669"/>
    <property type="project" value="UniProtKB-SubCell"/>
</dbReference>
<gene>
    <name evidence="6" type="ordered locus">Turpa_1975</name>
</gene>
<dbReference type="HOGENOM" id="CLU_007946_3_4_12"/>
<feature type="transmembrane region" description="Helical" evidence="5">
    <location>
        <begin position="356"/>
        <end position="376"/>
    </location>
</feature>
<feature type="transmembrane region" description="Helical" evidence="5">
    <location>
        <begin position="163"/>
        <end position="183"/>
    </location>
</feature>
<evidence type="ECO:0000313" key="6">
    <source>
        <dbReference type="EMBL" id="AFM12622.1"/>
    </source>
</evidence>
<keyword evidence="7" id="KW-1185">Reference proteome</keyword>
<organism evidence="6 7">
    <name type="scientific">Turneriella parva (strain ATCC BAA-1111 / DSM 21527 / NCTC 11395 / H)</name>
    <name type="common">Leptospira parva</name>
    <dbReference type="NCBI Taxonomy" id="869212"/>
    <lineage>
        <taxon>Bacteria</taxon>
        <taxon>Pseudomonadati</taxon>
        <taxon>Spirochaetota</taxon>
        <taxon>Spirochaetia</taxon>
        <taxon>Leptospirales</taxon>
        <taxon>Leptospiraceae</taxon>
        <taxon>Turneriella</taxon>
    </lineage>
</organism>
<feature type="transmembrane region" description="Helical" evidence="5">
    <location>
        <begin position="44"/>
        <end position="65"/>
    </location>
</feature>
<dbReference type="OrthoDB" id="178667at2"/>
<sequence length="446" mass="48339">MATLTRQIGFLTAAFTVIGSMIGSGVFRTSNELFFDARLNATTILILWAAGGLIALAGALSYAELAAAYPEAGGEFAYLNRIFGKLPAFLTGFISLTVGFSAPIAFTSLVIVDLVVQGSSQLMARQLQVSSFRLQLIAAFVPVILALFHIARVKVGEGMQNTLTALKTVLIFVIAIALFFVAAPATNAVQVAEAAPEFWKWGGLILTVMFAYSGWNAASYLGGEVKDPIKNLPRAMVAGTIITCAIYLLLNYNFLKFAGFNRETTDLAVNAFTALLGKAGGAALSFLIAFFLVSSVSAEVMIGPRVYYAMADQGLLFKKLAQVQPKLGTPAFAIILQTAISVVYILTFGFGGTLNLLIFMGFALSFFPWLTVFGLLYSHYKKQNRIIANRPYRSPLFPLFPVLYLTASLFMMISSLIYKTEQSLWAIGVTAVGAVSFYIWQKMKKT</sequence>
<evidence type="ECO:0000256" key="4">
    <source>
        <dbReference type="ARBA" id="ARBA00023136"/>
    </source>
</evidence>
<proteinExistence type="predicted"/>
<keyword evidence="4 5" id="KW-0472">Membrane</keyword>
<accession>I4B5R5</accession>
<dbReference type="STRING" id="869212.Turpa_1975"/>
<evidence type="ECO:0000256" key="3">
    <source>
        <dbReference type="ARBA" id="ARBA00022989"/>
    </source>
</evidence>
<feature type="transmembrane region" description="Helical" evidence="5">
    <location>
        <begin position="203"/>
        <end position="223"/>
    </location>
</feature>
<name>I4B5R5_TURPD</name>
<evidence type="ECO:0000313" key="7">
    <source>
        <dbReference type="Proteomes" id="UP000006048"/>
    </source>
</evidence>
<keyword evidence="2 5" id="KW-0812">Transmembrane</keyword>
<evidence type="ECO:0000256" key="1">
    <source>
        <dbReference type="ARBA" id="ARBA00004141"/>
    </source>
</evidence>
<dbReference type="Proteomes" id="UP000006048">
    <property type="component" value="Chromosome"/>
</dbReference>
<dbReference type="GO" id="GO:0015179">
    <property type="term" value="F:L-amino acid transmembrane transporter activity"/>
    <property type="evidence" value="ECO:0007669"/>
    <property type="project" value="TreeGrafter"/>
</dbReference>
<dbReference type="AlphaFoldDB" id="I4B5R5"/>
<dbReference type="KEGG" id="tpx:Turpa_1975"/>
<evidence type="ECO:0000256" key="2">
    <source>
        <dbReference type="ARBA" id="ARBA00022692"/>
    </source>
</evidence>
<dbReference type="Gene3D" id="1.20.1740.10">
    <property type="entry name" value="Amino acid/polyamine transporter I"/>
    <property type="match status" value="1"/>
</dbReference>
<reference evidence="6 7" key="1">
    <citation type="submission" date="2012-06" db="EMBL/GenBank/DDBJ databases">
        <title>The complete chromosome of genome of Turneriella parva DSM 21527.</title>
        <authorList>
            <consortium name="US DOE Joint Genome Institute (JGI-PGF)"/>
            <person name="Lucas S."/>
            <person name="Han J."/>
            <person name="Lapidus A."/>
            <person name="Bruce D."/>
            <person name="Goodwin L."/>
            <person name="Pitluck S."/>
            <person name="Peters L."/>
            <person name="Kyrpides N."/>
            <person name="Mavromatis K."/>
            <person name="Ivanova N."/>
            <person name="Mikhailova N."/>
            <person name="Chertkov O."/>
            <person name="Detter J.C."/>
            <person name="Tapia R."/>
            <person name="Han C."/>
            <person name="Land M."/>
            <person name="Hauser L."/>
            <person name="Markowitz V."/>
            <person name="Cheng J.-F."/>
            <person name="Hugenholtz P."/>
            <person name="Woyke T."/>
            <person name="Wu D."/>
            <person name="Gronow S."/>
            <person name="Wellnitz S."/>
            <person name="Brambilla E."/>
            <person name="Klenk H.-P."/>
            <person name="Eisen J.A."/>
        </authorList>
    </citation>
    <scope>NUCLEOTIDE SEQUENCE [LARGE SCALE GENOMIC DNA]</scope>
    <source>
        <strain evidence="7">ATCC BAA-1111 / DSM 21527 / NCTC 11395 / H</strain>
    </source>
</reference>
<protein>
    <submittedName>
        <fullName evidence="6">Amino acid/polyamine/organocation transporter, APC superfamily</fullName>
    </submittedName>
</protein>
<evidence type="ECO:0000256" key="5">
    <source>
        <dbReference type="SAM" id="Phobius"/>
    </source>
</evidence>
<keyword evidence="3 5" id="KW-1133">Transmembrane helix</keyword>
<feature type="transmembrane region" description="Helical" evidence="5">
    <location>
        <begin position="235"/>
        <end position="255"/>
    </location>
</feature>
<feature type="transmembrane region" description="Helical" evidence="5">
    <location>
        <begin position="267"/>
        <end position="293"/>
    </location>
</feature>
<feature type="transmembrane region" description="Helical" evidence="5">
    <location>
        <begin position="396"/>
        <end position="418"/>
    </location>
</feature>
<dbReference type="Pfam" id="PF13520">
    <property type="entry name" value="AA_permease_2"/>
    <property type="match status" value="1"/>
</dbReference>
<comment type="subcellular location">
    <subcellularLocation>
        <location evidence="1">Membrane</location>
        <topology evidence="1">Multi-pass membrane protein</topology>
    </subcellularLocation>
</comment>
<dbReference type="PANTHER" id="PTHR11785">
    <property type="entry name" value="AMINO ACID TRANSPORTER"/>
    <property type="match status" value="1"/>
</dbReference>
<dbReference type="PANTHER" id="PTHR11785:SF512">
    <property type="entry name" value="SOBREMESA, ISOFORM B"/>
    <property type="match status" value="1"/>
</dbReference>
<dbReference type="EMBL" id="CP002959">
    <property type="protein sequence ID" value="AFM12622.1"/>
    <property type="molecule type" value="Genomic_DNA"/>
</dbReference>
<dbReference type="RefSeq" id="WP_014803129.1">
    <property type="nucleotide sequence ID" value="NC_018020.1"/>
</dbReference>
<feature type="transmembrane region" description="Helical" evidence="5">
    <location>
        <begin position="327"/>
        <end position="350"/>
    </location>
</feature>
<dbReference type="InterPro" id="IPR050598">
    <property type="entry name" value="AminoAcid_Transporter"/>
</dbReference>
<feature type="transmembrane region" description="Helical" evidence="5">
    <location>
        <begin position="86"/>
        <end position="112"/>
    </location>
</feature>
<feature type="transmembrane region" description="Helical" evidence="5">
    <location>
        <begin position="132"/>
        <end position="151"/>
    </location>
</feature>
<dbReference type="InterPro" id="IPR002293">
    <property type="entry name" value="AA/rel_permease1"/>
</dbReference>
<feature type="transmembrane region" description="Helical" evidence="5">
    <location>
        <begin position="424"/>
        <end position="440"/>
    </location>
</feature>
<dbReference type="PIRSF" id="PIRSF006060">
    <property type="entry name" value="AA_transporter"/>
    <property type="match status" value="1"/>
</dbReference>